<evidence type="ECO:0000259" key="3">
    <source>
        <dbReference type="SMART" id="SM00768"/>
    </source>
</evidence>
<feature type="domain" description="X8" evidence="3">
    <location>
        <begin position="238"/>
        <end position="316"/>
    </location>
</feature>
<dbReference type="Proteomes" id="UP001085076">
    <property type="component" value="Unassembled WGS sequence"/>
</dbReference>
<dbReference type="Pfam" id="PF20705">
    <property type="entry name" value="DUF6821"/>
    <property type="match status" value="1"/>
</dbReference>
<name>A0A9D5BTF5_9LILI</name>
<keyword evidence="1" id="KW-0732">Signal</keyword>
<dbReference type="PANTHER" id="PTHR33646:SF2">
    <property type="entry name" value="F20H23.8 PROTEIN"/>
    <property type="match status" value="1"/>
</dbReference>
<organism evidence="4 5">
    <name type="scientific">Dioscorea zingiberensis</name>
    <dbReference type="NCBI Taxonomy" id="325984"/>
    <lineage>
        <taxon>Eukaryota</taxon>
        <taxon>Viridiplantae</taxon>
        <taxon>Streptophyta</taxon>
        <taxon>Embryophyta</taxon>
        <taxon>Tracheophyta</taxon>
        <taxon>Spermatophyta</taxon>
        <taxon>Magnoliopsida</taxon>
        <taxon>Liliopsida</taxon>
        <taxon>Dioscoreales</taxon>
        <taxon>Dioscoreaceae</taxon>
        <taxon>Dioscorea</taxon>
    </lineage>
</organism>
<evidence type="ECO:0000256" key="2">
    <source>
        <dbReference type="SAM" id="MobiDB-lite"/>
    </source>
</evidence>
<dbReference type="AlphaFoldDB" id="A0A9D5BTF5"/>
<dbReference type="Pfam" id="PF07797">
    <property type="entry name" value="DUF1639"/>
    <property type="match status" value="1"/>
</dbReference>
<dbReference type="InterPro" id="IPR012438">
    <property type="entry name" value="DUF1639"/>
</dbReference>
<feature type="compositionally biased region" description="Basic residues" evidence="2">
    <location>
        <begin position="518"/>
        <end position="527"/>
    </location>
</feature>
<evidence type="ECO:0000313" key="5">
    <source>
        <dbReference type="Proteomes" id="UP001085076"/>
    </source>
</evidence>
<dbReference type="InterPro" id="IPR049224">
    <property type="entry name" value="DUF6821"/>
</dbReference>
<protein>
    <recommendedName>
        <fullName evidence="3">X8 domain-containing protein</fullName>
    </recommendedName>
</protein>
<evidence type="ECO:0000313" key="4">
    <source>
        <dbReference type="EMBL" id="KAJ0960569.1"/>
    </source>
</evidence>
<proteinExistence type="predicted"/>
<dbReference type="PANTHER" id="PTHR33646">
    <property type="entry name" value="GB|AAF00631.1"/>
    <property type="match status" value="1"/>
</dbReference>
<dbReference type="OrthoDB" id="601691at2759"/>
<dbReference type="EMBL" id="JAGGNH010000070">
    <property type="protein sequence ID" value="KAJ0960569.1"/>
    <property type="molecule type" value="Genomic_DNA"/>
</dbReference>
<sequence length="537" mass="60879">MEKASMEVDLDDWEFLPDDHQHHHKGVIFSNDFNFGSRGLVDVNYFIIRPSHPPLLTPSKDEWKQAERQDQDGKDDKVFKDIEVVPQDVVSQVFFKKWKENEFVDMKLDLEVDLDLDSPKSISRGSTPLMDAGALCFDEEECEKDLDESFPVKAENKEKSCRDDFGITLWRWRLTGVGALCSIGGAAATICILLLGGRQRPQQHHQCQRLQFQIYSDEQRIKQVVQKASRLNQALSTMRGASSSPPLIARNSGELHSTVNCSVLSKGCPCFIPELLSSHASVAMNLYFDFHGRNHWNCDFNGTGLLSVSDPSVGGSKEVGFQGLRMEKEMKSSQRPPRIAPEPDFPLQWGSRKRLRCVRVRDETTPERSDGRRRATSRINRRIVDKDLSFPPLLPIPLHQRLPESAGSDSRKSRSASLSPEKEDRFYTTRGSLAACEENGHGIGVEERGTGATAAMPRFFVSLSNKEKEEDFMAMKGCKLPQRPRKRSKLIQKCLLLVSPGAWLSELSHERYEVREKKSSRKRRRGLKAMCLETDSE</sequence>
<evidence type="ECO:0000256" key="1">
    <source>
        <dbReference type="ARBA" id="ARBA00022729"/>
    </source>
</evidence>
<feature type="region of interest" description="Disordered" evidence="2">
    <location>
        <begin position="394"/>
        <end position="426"/>
    </location>
</feature>
<dbReference type="InterPro" id="IPR012946">
    <property type="entry name" value="X8"/>
</dbReference>
<dbReference type="InterPro" id="IPR045883">
    <property type="entry name" value="At4g13530-like"/>
</dbReference>
<feature type="region of interest" description="Disordered" evidence="2">
    <location>
        <begin position="516"/>
        <end position="537"/>
    </location>
</feature>
<accession>A0A9D5BTF5</accession>
<dbReference type="SMART" id="SM00768">
    <property type="entry name" value="X8"/>
    <property type="match status" value="1"/>
</dbReference>
<gene>
    <name evidence="4" type="ORF">J5N97_001562</name>
</gene>
<dbReference type="Pfam" id="PF07983">
    <property type="entry name" value="X8"/>
    <property type="match status" value="1"/>
</dbReference>
<keyword evidence="5" id="KW-1185">Reference proteome</keyword>
<reference evidence="4 5" key="1">
    <citation type="journal article" date="2022" name="Hortic Res">
        <title>The genome of Dioscorea zingiberensis sheds light on the biosynthesis, origin and evolution of the medicinally important diosgenin saponins.</title>
        <authorList>
            <person name="Li Y."/>
            <person name="Tan C."/>
            <person name="Li Z."/>
            <person name="Guo J."/>
            <person name="Li S."/>
            <person name="Chen X."/>
            <person name="Wang C."/>
            <person name="Dai X."/>
            <person name="Yang H."/>
            <person name="Song W."/>
            <person name="Hou L."/>
            <person name="Xu J."/>
            <person name="Tong Z."/>
            <person name="Xu A."/>
            <person name="Yuan X."/>
            <person name="Wang W."/>
            <person name="Yang Q."/>
            <person name="Chen L."/>
            <person name="Sun Z."/>
            <person name="Wang K."/>
            <person name="Pan B."/>
            <person name="Chen J."/>
            <person name="Bao Y."/>
            <person name="Liu F."/>
            <person name="Qi X."/>
            <person name="Gang D.R."/>
            <person name="Wen J."/>
            <person name="Li J."/>
        </authorList>
    </citation>
    <scope>NUCLEOTIDE SEQUENCE [LARGE SCALE GENOMIC DNA]</scope>
    <source>
        <strain evidence="4">Dzin_1.0</strain>
    </source>
</reference>
<comment type="caution">
    <text evidence="4">The sequence shown here is derived from an EMBL/GenBank/DDBJ whole genome shotgun (WGS) entry which is preliminary data.</text>
</comment>